<dbReference type="Proteomes" id="UP000626092">
    <property type="component" value="Unassembled WGS sequence"/>
</dbReference>
<dbReference type="PANTHER" id="PTHR33248">
    <property type="entry name" value="ZINC ION-BINDING PROTEIN"/>
    <property type="match status" value="1"/>
</dbReference>
<name>A0A834GAP5_RHOSS</name>
<accession>A0A834GAP5</accession>
<dbReference type="EMBL" id="WJXA01000011">
    <property type="protein sequence ID" value="KAF7126330.1"/>
    <property type="molecule type" value="Genomic_DNA"/>
</dbReference>
<comment type="caution">
    <text evidence="1">The sequence shown here is derived from an EMBL/GenBank/DDBJ whole genome shotgun (WGS) entry which is preliminary data.</text>
</comment>
<sequence>MEGTHLSDNGRDDPDFGISYFCGEPSPLRKSTIQKNPSRRFFSYSKYKETKKDCGFFCWYEPSIWQERSYLGPMKVQTNAKDLTTVEEQQCESLGSMNISEEIEMKIEAMQKEIQELYARKEFRNEGKMD</sequence>
<organism evidence="1 2">
    <name type="scientific">Rhododendron simsii</name>
    <name type="common">Sims's rhododendron</name>
    <dbReference type="NCBI Taxonomy" id="118357"/>
    <lineage>
        <taxon>Eukaryota</taxon>
        <taxon>Viridiplantae</taxon>
        <taxon>Streptophyta</taxon>
        <taxon>Embryophyta</taxon>
        <taxon>Tracheophyta</taxon>
        <taxon>Spermatophyta</taxon>
        <taxon>Magnoliopsida</taxon>
        <taxon>eudicotyledons</taxon>
        <taxon>Gunneridae</taxon>
        <taxon>Pentapetalae</taxon>
        <taxon>asterids</taxon>
        <taxon>Ericales</taxon>
        <taxon>Ericaceae</taxon>
        <taxon>Ericoideae</taxon>
        <taxon>Rhodoreae</taxon>
        <taxon>Rhododendron</taxon>
    </lineage>
</organism>
<dbReference type="AlphaFoldDB" id="A0A834GAP5"/>
<keyword evidence="2" id="KW-1185">Reference proteome</keyword>
<protein>
    <recommendedName>
        <fullName evidence="3">Zinc finger GRF-type domain-containing protein</fullName>
    </recommendedName>
</protein>
<dbReference type="OrthoDB" id="1749523at2759"/>
<reference evidence="1" key="1">
    <citation type="submission" date="2019-11" db="EMBL/GenBank/DDBJ databases">
        <authorList>
            <person name="Liu Y."/>
            <person name="Hou J."/>
            <person name="Li T.-Q."/>
            <person name="Guan C.-H."/>
            <person name="Wu X."/>
            <person name="Wu H.-Z."/>
            <person name="Ling F."/>
            <person name="Zhang R."/>
            <person name="Shi X.-G."/>
            <person name="Ren J.-P."/>
            <person name="Chen E.-F."/>
            <person name="Sun J.-M."/>
        </authorList>
    </citation>
    <scope>NUCLEOTIDE SEQUENCE</scope>
    <source>
        <strain evidence="1">Adult_tree_wgs_1</strain>
        <tissue evidence="1">Leaves</tissue>
    </source>
</reference>
<evidence type="ECO:0000313" key="2">
    <source>
        <dbReference type="Proteomes" id="UP000626092"/>
    </source>
</evidence>
<evidence type="ECO:0008006" key="3">
    <source>
        <dbReference type="Google" id="ProtNLM"/>
    </source>
</evidence>
<gene>
    <name evidence="1" type="ORF">RHSIM_Rhsim11G0090000</name>
</gene>
<proteinExistence type="predicted"/>
<evidence type="ECO:0000313" key="1">
    <source>
        <dbReference type="EMBL" id="KAF7126330.1"/>
    </source>
</evidence>